<feature type="compositionally biased region" description="Low complexity" evidence="2">
    <location>
        <begin position="1102"/>
        <end position="1120"/>
    </location>
</feature>
<proteinExistence type="predicted"/>
<name>A0A8J4CF72_9CHLO</name>
<feature type="region of interest" description="Disordered" evidence="2">
    <location>
        <begin position="1359"/>
        <end position="1383"/>
    </location>
</feature>
<organism evidence="4 6">
    <name type="scientific">Volvox reticuliferus</name>
    <dbReference type="NCBI Taxonomy" id="1737510"/>
    <lineage>
        <taxon>Eukaryota</taxon>
        <taxon>Viridiplantae</taxon>
        <taxon>Chlorophyta</taxon>
        <taxon>core chlorophytes</taxon>
        <taxon>Chlorophyceae</taxon>
        <taxon>CS clade</taxon>
        <taxon>Chlamydomonadales</taxon>
        <taxon>Volvocaceae</taxon>
        <taxon>Volvox</taxon>
    </lineage>
</organism>
<evidence type="ECO:0000256" key="1">
    <source>
        <dbReference type="SAM" id="Coils"/>
    </source>
</evidence>
<dbReference type="Proteomes" id="UP000722791">
    <property type="component" value="Unassembled WGS sequence"/>
</dbReference>
<feature type="region of interest" description="Disordered" evidence="2">
    <location>
        <begin position="639"/>
        <end position="663"/>
    </location>
</feature>
<dbReference type="EMBL" id="BNCQ01000004">
    <property type="protein sequence ID" value="GIL97197.1"/>
    <property type="molecule type" value="Genomic_DNA"/>
</dbReference>
<feature type="region of interest" description="Disordered" evidence="2">
    <location>
        <begin position="318"/>
        <end position="345"/>
    </location>
</feature>
<feature type="compositionally biased region" description="Low complexity" evidence="2">
    <location>
        <begin position="1081"/>
        <end position="1092"/>
    </location>
</feature>
<keyword evidence="6" id="KW-1185">Reference proteome</keyword>
<evidence type="ECO:0000256" key="2">
    <source>
        <dbReference type="SAM" id="MobiDB-lite"/>
    </source>
</evidence>
<feature type="coiled-coil region" evidence="1">
    <location>
        <begin position="1674"/>
        <end position="1701"/>
    </location>
</feature>
<feature type="compositionally biased region" description="Low complexity" evidence="2">
    <location>
        <begin position="801"/>
        <end position="810"/>
    </location>
</feature>
<keyword evidence="3" id="KW-1133">Transmembrane helix</keyword>
<accession>A0A8J4CF72</accession>
<keyword evidence="3" id="KW-0812">Transmembrane</keyword>
<feature type="region of interest" description="Disordered" evidence="2">
    <location>
        <begin position="568"/>
        <end position="625"/>
    </location>
</feature>
<feature type="compositionally biased region" description="Acidic residues" evidence="2">
    <location>
        <begin position="933"/>
        <end position="952"/>
    </location>
</feature>
<feature type="compositionally biased region" description="Gly residues" evidence="2">
    <location>
        <begin position="811"/>
        <end position="821"/>
    </location>
</feature>
<feature type="compositionally biased region" description="Basic and acidic residues" evidence="2">
    <location>
        <begin position="1710"/>
        <end position="1720"/>
    </location>
</feature>
<evidence type="ECO:0000313" key="5">
    <source>
        <dbReference type="EMBL" id="GIL97197.1"/>
    </source>
</evidence>
<keyword evidence="1" id="KW-0175">Coiled coil</keyword>
<evidence type="ECO:0000256" key="3">
    <source>
        <dbReference type="SAM" id="Phobius"/>
    </source>
</evidence>
<feature type="compositionally biased region" description="Gly residues" evidence="2">
    <location>
        <begin position="1262"/>
        <end position="1271"/>
    </location>
</feature>
<feature type="region of interest" description="Disordered" evidence="2">
    <location>
        <begin position="1636"/>
        <end position="1664"/>
    </location>
</feature>
<evidence type="ECO:0000313" key="6">
    <source>
        <dbReference type="Proteomes" id="UP000747110"/>
    </source>
</evidence>
<comment type="caution">
    <text evidence="4">The sequence shown here is derived from an EMBL/GenBank/DDBJ whole genome shotgun (WGS) entry which is preliminary data.</text>
</comment>
<sequence>MIRNRCYFVVIIINIYFCAHLPRIALSIRQLRTRRDARDGDHGIRPNFGALETKLGRHDLAGSSVLYNVSNVRRVAIATMPNIPVRISATVTPVPTLAIRDSQLQAVTDSLRNATFAKSVLVSVAAKLVRANVTLARGAFIRDCSYSSREDYKARLGAAVGLSAADVLVLCVERQDVAPAQVLNRKRLMAIVVSGGAWEREGALEDAEDDGRTEGRKSASGTDTRAKPTPASKDPAPPVCSPATTLLVMDTTLRLQPAAKESDVQAALAALPGGNAELHGLCVPSRSYMPQASVLLNAVLVMPDPRAVYADIAATTATASSGPPRVSHGDGGGKAGATAIRLDETDSGRDIPDAVRWALVENLRQAIATALRIPPEQVQLHARSLIIGNSPSAQSLQPPHPSLVTARALTAAVTFPGAATEPPSLSFRGGGMHQQLGRGHPWILQVIVSTSAGAAVVISMMLVSCLWARWRRDSDPEPRAAYSSRGGRSVIFHSLGPTREAGAMASSELASASAAPITEELRKYMAPTQPEASASASVEAVATASFTAATGSAAIAAVAATAAAVSNDTDDRAPTENASCQERVSCSVLTQPDRGEGVPEGSGGSSGGGSALVSPDGDLSRGDSLAEQNSGAIIAAANSPRVAEATSPSQPSSPATSPAANATGGSVLAARRPLQPQPWLPLPLPMSRTGPYGRVSQQQHQHQQALLKWAALRRLIEEKRVEAEAPPASPSLPAVAAAPAEALPLPPITVGAWTAPAPAIGSDRLKSIELPYVEDGMTAVPSGTTLGEVVFGQRGLSADTNGASGTPNSGAGSGSGPGTGSTGLLARVFSRKSRSSGSQALVGPEGRGNQVMQTCTGATYYANAGGSRGDDARLSQSSSSAVSVGSPAAATKKRRLQGRRRPSREAVVAFGVDDAERGSRGTAVIDDGGGDHGEDDTDAASAEVEGDDDIDDNYDRGAQIPGSPSRDGRPSAGTFLAAAAWGVALPPSARSLQPRLSAAQDTNGVELLFSERRRPQEGKRYSDMGSGPWGPRSGGGATSTTISGCGDSGRTAEGYLPQMSMHKRNTVEGFSLGSGRGEVMPQSSTQSRLLSPRPRPSPTTVPPSTSNQSSPPLQPLSRDGSAAIPSVSVVPSALPIVPAALPAAQTRTHGSPLQSHNLSALGLIGEDVDVPIEEASRLHGNTPASVPAPHGSEGGGDNGNAVLQSCTSSRTVSILAIGAAATAAAATPPSSGGGITAVTGHSFIGQRTTELVEADLGTQSASGGGGGGGGDSSSSGSTSAVKQDSASPLLTGLPGPRSNLGGSEELYSPRSDCCSVGGVSTSTITRGSARGAAVLTANVLQGREGQSLPTAALRSRLATTGYSSSGNRSPLSRGAGSNATTSNTSDFAKSAIAAPNPATTALDDDEVTAGTKALSHQEFNKEIGATTELLMAVGPLGGREAGGSTDAVAAALAGATPRGSAGGAGVVANGTETQNMPVGDARSTVAGRQPTTGEPDEISSTLRRCLSSAIACDGHCGKVPTASSGSVELFLEQHSTAQSSIAAALAVPLPAPAVLQAWEATPRAEDGLSHALVKDASQTVAAASKNAATEVLRPSSRWALRKAEAIAAADSMDSRPASLPVSASFAVARAQVVQRDAGPGATTTPETVSGSMPDSTGSGMAGPASRAASLMAVITPEQQQLRELQEQLRRLRLLRRQCTEQGLLGAFYRRRTDGAGESDPRGGNSEEDPADGSGPPYRVWRRTLTGVVDAARLPTGGGGGTGAATANALEVLREAGHNQETEGAM</sequence>
<protein>
    <submittedName>
        <fullName evidence="4">Uncharacterized protein</fullName>
    </submittedName>
</protein>
<feature type="compositionally biased region" description="Basic residues" evidence="2">
    <location>
        <begin position="891"/>
        <end position="902"/>
    </location>
</feature>
<feature type="region of interest" description="Disordered" evidence="2">
    <location>
        <begin position="1471"/>
        <end position="1498"/>
    </location>
</feature>
<dbReference type="Proteomes" id="UP000747110">
    <property type="component" value="Unassembled WGS sequence"/>
</dbReference>
<feature type="compositionally biased region" description="Gly residues" evidence="2">
    <location>
        <begin position="598"/>
        <end position="610"/>
    </location>
</feature>
<feature type="compositionally biased region" description="Polar residues" evidence="2">
    <location>
        <begin position="576"/>
        <end position="590"/>
    </location>
</feature>
<feature type="region of interest" description="Disordered" evidence="2">
    <location>
        <begin position="1257"/>
        <end position="1314"/>
    </location>
</feature>
<reference evidence="4" key="1">
    <citation type="journal article" date="2021" name="Proc. Natl. Acad. Sci. U.S.A.">
        <title>Three genomes in the algal genus Volvox reveal the fate of a haploid sex-determining region after a transition to homothallism.</title>
        <authorList>
            <person name="Yamamoto K."/>
            <person name="Hamaji T."/>
            <person name="Kawai-Toyooka H."/>
            <person name="Matsuzaki R."/>
            <person name="Takahashi F."/>
            <person name="Nishimura Y."/>
            <person name="Kawachi M."/>
            <person name="Noguchi H."/>
            <person name="Minakuchi Y."/>
            <person name="Umen J.G."/>
            <person name="Toyoda A."/>
            <person name="Nozaki H."/>
        </authorList>
    </citation>
    <scope>NUCLEOTIDE SEQUENCE</scope>
    <source>
        <strain evidence="5">NIES-3785</strain>
        <strain evidence="4">NIES-3786</strain>
    </source>
</reference>
<feature type="region of interest" description="Disordered" evidence="2">
    <location>
        <begin position="1709"/>
        <end position="1737"/>
    </location>
</feature>
<feature type="region of interest" description="Disordered" evidence="2">
    <location>
        <begin position="1010"/>
        <end position="1120"/>
    </location>
</feature>
<feature type="compositionally biased region" description="Low complexity" evidence="2">
    <location>
        <begin position="875"/>
        <end position="890"/>
    </location>
</feature>
<keyword evidence="3" id="KW-0472">Membrane</keyword>
<dbReference type="EMBL" id="BNCP01000010">
    <property type="protein sequence ID" value="GIL77518.1"/>
    <property type="molecule type" value="Genomic_DNA"/>
</dbReference>
<feature type="compositionally biased region" description="Basic and acidic residues" evidence="2">
    <location>
        <begin position="1010"/>
        <end position="1022"/>
    </location>
</feature>
<feature type="compositionally biased region" description="Polar residues" evidence="2">
    <location>
        <begin position="1641"/>
        <end position="1658"/>
    </location>
</feature>
<feature type="region of interest" description="Disordered" evidence="2">
    <location>
        <begin position="1179"/>
        <end position="1203"/>
    </location>
</feature>
<dbReference type="OrthoDB" id="549849at2759"/>
<feature type="compositionally biased region" description="Low complexity" evidence="2">
    <location>
        <begin position="645"/>
        <end position="663"/>
    </location>
</feature>
<feature type="region of interest" description="Disordered" evidence="2">
    <location>
        <begin position="867"/>
        <end position="971"/>
    </location>
</feature>
<gene>
    <name evidence="4" type="ORF">Vretifemale_6946</name>
    <name evidence="5" type="ORF">Vretimale_2945</name>
</gene>
<feature type="transmembrane region" description="Helical" evidence="3">
    <location>
        <begin position="6"/>
        <end position="26"/>
    </location>
</feature>
<evidence type="ECO:0000313" key="4">
    <source>
        <dbReference type="EMBL" id="GIL77518.1"/>
    </source>
</evidence>
<feature type="region of interest" description="Disordered" evidence="2">
    <location>
        <begin position="797"/>
        <end position="823"/>
    </location>
</feature>
<feature type="region of interest" description="Disordered" evidence="2">
    <location>
        <begin position="203"/>
        <end position="241"/>
    </location>
</feature>